<feature type="compositionally biased region" description="Basic and acidic residues" evidence="1">
    <location>
        <begin position="15"/>
        <end position="26"/>
    </location>
</feature>
<organism evidence="2">
    <name type="scientific">Arion vulgaris</name>
    <dbReference type="NCBI Taxonomy" id="1028688"/>
    <lineage>
        <taxon>Eukaryota</taxon>
        <taxon>Metazoa</taxon>
        <taxon>Spiralia</taxon>
        <taxon>Lophotrochozoa</taxon>
        <taxon>Mollusca</taxon>
        <taxon>Gastropoda</taxon>
        <taxon>Heterobranchia</taxon>
        <taxon>Euthyneura</taxon>
        <taxon>Panpulmonata</taxon>
        <taxon>Eupulmonata</taxon>
        <taxon>Stylommatophora</taxon>
        <taxon>Helicina</taxon>
        <taxon>Arionoidea</taxon>
        <taxon>Arionidae</taxon>
        <taxon>Arion</taxon>
    </lineage>
</organism>
<feature type="non-terminal residue" evidence="2">
    <location>
        <position position="1"/>
    </location>
</feature>
<feature type="compositionally biased region" description="Basic residues" evidence="1">
    <location>
        <begin position="1"/>
        <end position="14"/>
    </location>
</feature>
<reference evidence="2" key="1">
    <citation type="submission" date="2014-12" db="EMBL/GenBank/DDBJ databases">
        <title>Insight into the proteome of Arion vulgaris.</title>
        <authorList>
            <person name="Aradska J."/>
            <person name="Bulat T."/>
            <person name="Smidak R."/>
            <person name="Sarate P."/>
            <person name="Gangsoo J."/>
            <person name="Sialana F."/>
            <person name="Bilban M."/>
            <person name="Lubec G."/>
        </authorList>
    </citation>
    <scope>NUCLEOTIDE SEQUENCE</scope>
    <source>
        <tissue evidence="2">Skin</tissue>
    </source>
</reference>
<name>A0A0B6YWI8_9EUPU</name>
<evidence type="ECO:0000313" key="2">
    <source>
        <dbReference type="EMBL" id="CEK60583.1"/>
    </source>
</evidence>
<sequence length="68" mass="8007">SILQPYKKHHSGHKKSLDKSSHDPERRRHQHRRIARKTALAKYSSRTESLEREMQVARNQPLPPSNVD</sequence>
<accession>A0A0B6YWI8</accession>
<feature type="compositionally biased region" description="Basic residues" evidence="1">
    <location>
        <begin position="27"/>
        <end position="36"/>
    </location>
</feature>
<dbReference type="AlphaFoldDB" id="A0A0B6YWI8"/>
<gene>
    <name evidence="2" type="primary">ORF39816</name>
</gene>
<evidence type="ECO:0000256" key="1">
    <source>
        <dbReference type="SAM" id="MobiDB-lite"/>
    </source>
</evidence>
<proteinExistence type="predicted"/>
<feature type="non-terminal residue" evidence="2">
    <location>
        <position position="68"/>
    </location>
</feature>
<dbReference type="EMBL" id="HACG01013718">
    <property type="protein sequence ID" value="CEK60583.1"/>
    <property type="molecule type" value="Transcribed_RNA"/>
</dbReference>
<protein>
    <submittedName>
        <fullName evidence="2">Uncharacterized protein</fullName>
    </submittedName>
</protein>
<feature type="region of interest" description="Disordered" evidence="1">
    <location>
        <begin position="1"/>
        <end position="68"/>
    </location>
</feature>